<gene>
    <name evidence="6" type="ORF">FHT01_001348</name>
</gene>
<comment type="pathway">
    <text evidence="4">Cofactor biosynthesis; adenosylcobalamin biosynthesis; adenosylcobalamin from cob(II)yrinate a,c-diamide: step 2/7.</text>
</comment>
<dbReference type="Gene3D" id="1.20.1200.10">
    <property type="entry name" value="Cobalamin adenosyltransferase-like"/>
    <property type="match status" value="1"/>
</dbReference>
<dbReference type="GO" id="GO:0008817">
    <property type="term" value="F:corrinoid adenosyltransferase activity"/>
    <property type="evidence" value="ECO:0007669"/>
    <property type="project" value="UniProtKB-EC"/>
</dbReference>
<keyword evidence="1 4" id="KW-0808">Transferase</keyword>
<evidence type="ECO:0000256" key="2">
    <source>
        <dbReference type="ARBA" id="ARBA00022741"/>
    </source>
</evidence>
<dbReference type="InterPro" id="IPR029499">
    <property type="entry name" value="PduO-typ"/>
</dbReference>
<comment type="catalytic activity">
    <reaction evidence="4">
        <text>2 cob(II)alamin + reduced [electron-transfer flavoprotein] + 2 ATP = 2 adenosylcob(III)alamin + 2 triphosphate + oxidized [electron-transfer flavoprotein] + 3 H(+)</text>
        <dbReference type="Rhea" id="RHEA:28671"/>
        <dbReference type="Rhea" id="RHEA-COMP:10685"/>
        <dbReference type="Rhea" id="RHEA-COMP:10686"/>
        <dbReference type="ChEBI" id="CHEBI:15378"/>
        <dbReference type="ChEBI" id="CHEBI:16304"/>
        <dbReference type="ChEBI" id="CHEBI:18036"/>
        <dbReference type="ChEBI" id="CHEBI:18408"/>
        <dbReference type="ChEBI" id="CHEBI:30616"/>
        <dbReference type="ChEBI" id="CHEBI:57692"/>
        <dbReference type="ChEBI" id="CHEBI:58307"/>
        <dbReference type="EC" id="2.5.1.17"/>
    </reaction>
</comment>
<dbReference type="EC" id="2.5.1.17" evidence="4"/>
<dbReference type="PANTHER" id="PTHR12213">
    <property type="entry name" value="CORRINOID ADENOSYLTRANSFERASE"/>
    <property type="match status" value="1"/>
</dbReference>
<evidence type="ECO:0000256" key="1">
    <source>
        <dbReference type="ARBA" id="ARBA00022679"/>
    </source>
</evidence>
<feature type="domain" description="Cobalamin adenosyltransferase-like" evidence="5">
    <location>
        <begin position="2"/>
        <end position="148"/>
    </location>
</feature>
<comment type="catalytic activity">
    <reaction evidence="4">
        <text>2 cob(II)yrinate a,c diamide + reduced [electron-transfer flavoprotein] + 2 ATP = 2 adenosylcob(III)yrinate a,c-diamide + 2 triphosphate + oxidized [electron-transfer flavoprotein] + 3 H(+)</text>
        <dbReference type="Rhea" id="RHEA:11528"/>
        <dbReference type="Rhea" id="RHEA-COMP:10685"/>
        <dbReference type="Rhea" id="RHEA-COMP:10686"/>
        <dbReference type="ChEBI" id="CHEBI:15378"/>
        <dbReference type="ChEBI" id="CHEBI:18036"/>
        <dbReference type="ChEBI" id="CHEBI:30616"/>
        <dbReference type="ChEBI" id="CHEBI:57692"/>
        <dbReference type="ChEBI" id="CHEBI:58307"/>
        <dbReference type="ChEBI" id="CHEBI:58503"/>
        <dbReference type="ChEBI" id="CHEBI:58537"/>
        <dbReference type="EC" id="2.5.1.17"/>
    </reaction>
</comment>
<reference evidence="6 7" key="1">
    <citation type="submission" date="2020-03" db="EMBL/GenBank/DDBJ databases">
        <title>Genomic Encyclopedia of Type Strains, Phase IV (KMG-IV): sequencing the most valuable type-strain genomes for metagenomic binning, comparative biology and taxonomic classification.</title>
        <authorList>
            <person name="Goeker M."/>
        </authorList>
    </citation>
    <scope>NUCLEOTIDE SEQUENCE [LARGE SCALE GENOMIC DNA]</scope>
    <source>
        <strain evidence="6 7">DSM 22753</strain>
    </source>
</reference>
<dbReference type="Proteomes" id="UP000788153">
    <property type="component" value="Unassembled WGS sequence"/>
</dbReference>
<dbReference type="InterPro" id="IPR036451">
    <property type="entry name" value="CblAdoTrfase-like_sf"/>
</dbReference>
<keyword evidence="7" id="KW-1185">Reference proteome</keyword>
<proteinExistence type="inferred from homology"/>
<keyword evidence="2 4" id="KW-0547">Nucleotide-binding</keyword>
<evidence type="ECO:0000256" key="3">
    <source>
        <dbReference type="ARBA" id="ARBA00022840"/>
    </source>
</evidence>
<name>A0ABX0TZQ9_9SPHN</name>
<evidence type="ECO:0000313" key="7">
    <source>
        <dbReference type="Proteomes" id="UP000788153"/>
    </source>
</evidence>
<dbReference type="PANTHER" id="PTHR12213:SF0">
    <property type="entry name" value="CORRINOID ADENOSYLTRANSFERASE MMAB"/>
    <property type="match status" value="1"/>
</dbReference>
<dbReference type="NCBIfam" id="TIGR00636">
    <property type="entry name" value="PduO_Nterm"/>
    <property type="match status" value="1"/>
</dbReference>
<accession>A0ABX0TZQ9</accession>
<keyword evidence="4" id="KW-0169">Cobalamin biosynthesis</keyword>
<keyword evidence="3 4" id="KW-0067">ATP-binding</keyword>
<evidence type="ECO:0000256" key="4">
    <source>
        <dbReference type="RuleBase" id="RU366026"/>
    </source>
</evidence>
<comment type="caution">
    <text evidence="6">The sequence shown here is derived from an EMBL/GenBank/DDBJ whole genome shotgun (WGS) entry which is preliminary data.</text>
</comment>
<dbReference type="Pfam" id="PF01923">
    <property type="entry name" value="Cob_adeno_trans"/>
    <property type="match status" value="1"/>
</dbReference>
<dbReference type="InterPro" id="IPR016030">
    <property type="entry name" value="CblAdoTrfase-like"/>
</dbReference>
<protein>
    <recommendedName>
        <fullName evidence="4">Corrinoid adenosyltransferase</fullName>
        <ecNumber evidence="4">2.5.1.17</ecNumber>
    </recommendedName>
    <alternativeName>
        <fullName evidence="4">Cob(II)alamin adenosyltransferase</fullName>
    </alternativeName>
    <alternativeName>
        <fullName evidence="4">Cob(II)yrinic acid a,c-diamide adenosyltransferase</fullName>
    </alternativeName>
    <alternativeName>
        <fullName evidence="4">Cobinamide/cobalamin adenosyltransferase</fullName>
    </alternativeName>
</protein>
<organism evidence="6 7">
    <name type="scientific">Sphingomonas japonica</name>
    <dbReference type="NCBI Taxonomy" id="511662"/>
    <lineage>
        <taxon>Bacteria</taxon>
        <taxon>Pseudomonadati</taxon>
        <taxon>Pseudomonadota</taxon>
        <taxon>Alphaproteobacteria</taxon>
        <taxon>Sphingomonadales</taxon>
        <taxon>Sphingomonadaceae</taxon>
        <taxon>Sphingomonas</taxon>
    </lineage>
</organism>
<dbReference type="EMBL" id="JAASQP010000001">
    <property type="protein sequence ID" value="NIJ23806.1"/>
    <property type="molecule type" value="Genomic_DNA"/>
</dbReference>
<comment type="similarity">
    <text evidence="4">Belongs to the Cob(I)alamin adenosyltransferase family.</text>
</comment>
<evidence type="ECO:0000259" key="5">
    <source>
        <dbReference type="Pfam" id="PF01923"/>
    </source>
</evidence>
<sequence>MSKADLRMAAIGDVDEANSALGVAIAVLTPGALADLLTSVQNDLFDLGADIATPGDDFAPSTTSLRIVQAQVDRIEAAIDFHNAALEPLTSFILPGGAPAAAALHLARSIVRRAERSLVAACSAMPVNPVALTYVNRLSDLLFIAARAVNKTADGDVLWVPGASRA</sequence>
<dbReference type="SUPFAM" id="SSF89028">
    <property type="entry name" value="Cobalamin adenosyltransferase-like"/>
    <property type="match status" value="1"/>
</dbReference>
<evidence type="ECO:0000313" key="6">
    <source>
        <dbReference type="EMBL" id="NIJ23806.1"/>
    </source>
</evidence>